<feature type="region of interest" description="Disordered" evidence="6">
    <location>
        <begin position="293"/>
        <end position="503"/>
    </location>
</feature>
<feature type="compositionally biased region" description="Basic residues" evidence="6">
    <location>
        <begin position="294"/>
        <end position="304"/>
    </location>
</feature>
<evidence type="ECO:0000313" key="8">
    <source>
        <dbReference type="EMBL" id="CAD6907821.1"/>
    </source>
</evidence>
<name>A0ABN7IPB9_9BASI</name>
<organism evidence="8 9">
    <name type="scientific">Tilletia caries</name>
    <name type="common">wheat bunt fungus</name>
    <dbReference type="NCBI Taxonomy" id="13290"/>
    <lineage>
        <taxon>Eukaryota</taxon>
        <taxon>Fungi</taxon>
        <taxon>Dikarya</taxon>
        <taxon>Basidiomycota</taxon>
        <taxon>Ustilaginomycotina</taxon>
        <taxon>Exobasidiomycetes</taxon>
        <taxon>Tilletiales</taxon>
        <taxon>Tilletiaceae</taxon>
        <taxon>Tilletia</taxon>
    </lineage>
</organism>
<feature type="compositionally biased region" description="Gly residues" evidence="6">
    <location>
        <begin position="621"/>
        <end position="637"/>
    </location>
</feature>
<dbReference type="InterPro" id="IPR037525">
    <property type="entry name" value="Velvet_dom"/>
</dbReference>
<dbReference type="EMBL" id="CAJHJG010000994">
    <property type="protein sequence ID" value="CAD6907821.1"/>
    <property type="molecule type" value="Genomic_DNA"/>
</dbReference>
<keyword evidence="4" id="KW-0804">Transcription</keyword>
<evidence type="ECO:0000313" key="9">
    <source>
        <dbReference type="Proteomes" id="UP000836402"/>
    </source>
</evidence>
<comment type="caution">
    <text evidence="8">The sequence shown here is derived from an EMBL/GenBank/DDBJ whole genome shotgun (WGS) entry which is preliminary data.</text>
</comment>
<evidence type="ECO:0000259" key="7">
    <source>
        <dbReference type="PROSITE" id="PS51821"/>
    </source>
</evidence>
<feature type="compositionally biased region" description="Pro residues" evidence="6">
    <location>
        <begin position="454"/>
        <end position="464"/>
    </location>
</feature>
<dbReference type="PANTHER" id="PTHR33572:SF18">
    <property type="entry name" value="SPORE DEVELOPMENT REGULATOR VOSA"/>
    <property type="match status" value="1"/>
</dbReference>
<keyword evidence="2" id="KW-0749">Sporulation</keyword>
<evidence type="ECO:0000256" key="6">
    <source>
        <dbReference type="SAM" id="MobiDB-lite"/>
    </source>
</evidence>
<proteinExistence type="predicted"/>
<evidence type="ECO:0000256" key="1">
    <source>
        <dbReference type="ARBA" id="ARBA00004123"/>
    </source>
</evidence>
<feature type="compositionally biased region" description="Low complexity" evidence="6">
    <location>
        <begin position="434"/>
        <end position="453"/>
    </location>
</feature>
<reference evidence="8" key="1">
    <citation type="submission" date="2020-10" db="EMBL/GenBank/DDBJ databases">
        <authorList>
            <person name="Sedaghatjoo S."/>
        </authorList>
    </citation>
    <scope>NUCLEOTIDE SEQUENCE</scope>
    <source>
        <strain evidence="8">AZH3</strain>
    </source>
</reference>
<dbReference type="Pfam" id="PF11754">
    <property type="entry name" value="Velvet"/>
    <property type="match status" value="2"/>
</dbReference>
<feature type="compositionally biased region" description="Low complexity" evidence="6">
    <location>
        <begin position="370"/>
        <end position="385"/>
    </location>
</feature>
<feature type="compositionally biased region" description="Low complexity" evidence="6">
    <location>
        <begin position="411"/>
        <end position="421"/>
    </location>
</feature>
<protein>
    <recommendedName>
        <fullName evidence="7">Velvet domain-containing protein</fullName>
    </recommendedName>
</protein>
<accession>A0ABN7IPB9</accession>
<comment type="subcellular location">
    <subcellularLocation>
        <location evidence="1">Nucleus</location>
    </subcellularLocation>
</comment>
<dbReference type="InterPro" id="IPR038491">
    <property type="entry name" value="Velvet_dom_sf"/>
</dbReference>
<feature type="region of interest" description="Disordered" evidence="6">
    <location>
        <begin position="1"/>
        <end position="44"/>
    </location>
</feature>
<feature type="compositionally biased region" description="Low complexity" evidence="6">
    <location>
        <begin position="392"/>
        <end position="403"/>
    </location>
</feature>
<dbReference type="Proteomes" id="UP000836402">
    <property type="component" value="Unassembled WGS sequence"/>
</dbReference>
<evidence type="ECO:0000256" key="5">
    <source>
        <dbReference type="ARBA" id="ARBA00023242"/>
    </source>
</evidence>
<keyword evidence="5" id="KW-0539">Nucleus</keyword>
<evidence type="ECO:0000256" key="2">
    <source>
        <dbReference type="ARBA" id="ARBA00022969"/>
    </source>
</evidence>
<dbReference type="Gene3D" id="2.60.40.3960">
    <property type="entry name" value="Velvet domain"/>
    <property type="match status" value="1"/>
</dbReference>
<keyword evidence="9" id="KW-1185">Reference proteome</keyword>
<feature type="domain" description="Velvet" evidence="7">
    <location>
        <begin position="68"/>
        <end position="297"/>
    </location>
</feature>
<dbReference type="PROSITE" id="PS51821">
    <property type="entry name" value="VELVET"/>
    <property type="match status" value="1"/>
</dbReference>
<feature type="compositionally biased region" description="Pro residues" evidence="6">
    <location>
        <begin position="422"/>
        <end position="433"/>
    </location>
</feature>
<keyword evidence="3" id="KW-0805">Transcription regulation</keyword>
<dbReference type="InterPro" id="IPR021740">
    <property type="entry name" value="Velvet"/>
</dbReference>
<gene>
    <name evidence="8" type="ORF">JKIAZH3_G7991</name>
</gene>
<sequence>MKAASKQQHGAARAAPPSAPAASAQVGSSTASGSAAAASSSASAAAAPVADAGVQYHFVPVPQVLDGRDRIEYILTVREQPKQSRMCGSGEKADRRPVDPAPIVQLRVITHEIPRPGGSTGVPPHATIAAANLPAGLPIPRRKKTIPLATHPIRSGVPVTTSWGPGWEDKAWFLENPYYFMYAMLADADTDAELLVLSDGRTRSTTGSCVSCLYHLKDVKDNSDQGFFVFPDLSIRSEGRYRLKLSLFETIGNEVHHCKSIYTAPFVVHSAKGFPGMNESTVLARSFASQGMKLRVRRHPRGRKNTITSQPYDSEEEDEAEQVRGPASKRIRSDSHASYHQQAAPSGSGGGGMASAASASYQTSPSQGTYPQQQQQQQQQQHYYALPPPPQQQYQQQQQQQHYYPPPPLQAPQSHQQQHPYHPQPPPPPPPPAAQQQQQQQQYQHQQYQYHPGAGPPPLPPPASARPGTEEGWNRSPSQSTHWKGKARENSGGGGGGAGYHSTSASGVSGGVGGGGGGGSSGVPSVASFTPPVFAFGDRSRTASAGAAVSGNGGGAGVVGLGVGGLDRPTLPPLWSLTQGHHSTGGGTGVGVGVSAGPAVAGGTRVVTPSAGRHPPFGSGPISGGAGGGSGGAGGAKSGSMSAPTTSWGRRGEEYGSSGAAGSFVQPPPPFEGSHHGHYTSSSSASAAAYQQGSPTSHQHQQQQQQHHHYQPQHQYSHQQQHQHHQHQQQQYQHANAHSHPQHSQPHARGYSHTQASDTPRWAGHGQTHAHGHGHGDGEDEWDGPA</sequence>
<dbReference type="PANTHER" id="PTHR33572">
    <property type="entry name" value="SPORE DEVELOPMENT REGULATOR VOSA"/>
    <property type="match status" value="1"/>
</dbReference>
<feature type="region of interest" description="Disordered" evidence="6">
    <location>
        <begin position="601"/>
        <end position="786"/>
    </location>
</feature>
<evidence type="ECO:0000256" key="3">
    <source>
        <dbReference type="ARBA" id="ARBA00023015"/>
    </source>
</evidence>
<feature type="compositionally biased region" description="Low complexity" evidence="6">
    <location>
        <begin position="11"/>
        <end position="44"/>
    </location>
</feature>
<evidence type="ECO:0000256" key="4">
    <source>
        <dbReference type="ARBA" id="ARBA00023163"/>
    </source>
</evidence>